<name>A0A643G0Q5_9BURK</name>
<dbReference type="AlphaFoldDB" id="A0A643G0Q5"/>
<dbReference type="EMBL" id="CP062804">
    <property type="protein sequence ID" value="QOT81198.1"/>
    <property type="molecule type" value="Genomic_DNA"/>
</dbReference>
<protein>
    <submittedName>
        <fullName evidence="1">Uncharacterized protein</fullName>
    </submittedName>
</protein>
<gene>
    <name evidence="1" type="ORF">F7R26_028055</name>
</gene>
<reference evidence="1 2" key="1">
    <citation type="submission" date="2020-10" db="EMBL/GenBank/DDBJ databases">
        <title>Complete genome sequence of Cupriavidus basilensis CCUG 49340T.</title>
        <authorList>
            <person name="Salva-Serra F."/>
            <person name="Donoso R.A."/>
            <person name="Cho K.H."/>
            <person name="Yoo J.A."/>
            <person name="Lee K."/>
            <person name="Yoon S.-H."/>
            <person name="Perez-Pantoja D."/>
            <person name="Moore E.R.B."/>
        </authorList>
    </citation>
    <scope>NUCLEOTIDE SEQUENCE [LARGE SCALE GENOMIC DNA]</scope>
    <source>
        <strain evidence="2">CCUG 49340</strain>
    </source>
</reference>
<organism evidence="1 2">
    <name type="scientific">Cupriavidus basilensis</name>
    <dbReference type="NCBI Taxonomy" id="68895"/>
    <lineage>
        <taxon>Bacteria</taxon>
        <taxon>Pseudomonadati</taxon>
        <taxon>Pseudomonadota</taxon>
        <taxon>Betaproteobacteria</taxon>
        <taxon>Burkholderiales</taxon>
        <taxon>Burkholderiaceae</taxon>
        <taxon>Cupriavidus</taxon>
    </lineage>
</organism>
<dbReference type="Proteomes" id="UP000397656">
    <property type="component" value="Chromosome 2"/>
</dbReference>
<proteinExistence type="predicted"/>
<accession>A0A643G0Q5</accession>
<evidence type="ECO:0000313" key="1">
    <source>
        <dbReference type="EMBL" id="QOT81198.1"/>
    </source>
</evidence>
<sequence length="91" mass="10202">MSAQRPARTRAIARDDRLQNACMLIVGSHYPWPLCEVQTSDDADLFGDACVHAGHSWRGRFEMVQRLRAARGALKVPIAEPLKNFQPHGHP</sequence>
<evidence type="ECO:0000313" key="2">
    <source>
        <dbReference type="Proteomes" id="UP000397656"/>
    </source>
</evidence>